<dbReference type="AlphaFoldDB" id="A0A0K1JHE3"/>
<feature type="transmembrane region" description="Helical" evidence="1">
    <location>
        <begin position="52"/>
        <end position="79"/>
    </location>
</feature>
<keyword evidence="3" id="KW-1185">Reference proteome</keyword>
<evidence type="ECO:0000313" key="3">
    <source>
        <dbReference type="Proteomes" id="UP000066480"/>
    </source>
</evidence>
<organism evidence="2 3">
    <name type="scientific">Luteipulveratus mongoliensis</name>
    <dbReference type="NCBI Taxonomy" id="571913"/>
    <lineage>
        <taxon>Bacteria</taxon>
        <taxon>Bacillati</taxon>
        <taxon>Actinomycetota</taxon>
        <taxon>Actinomycetes</taxon>
        <taxon>Micrococcales</taxon>
        <taxon>Dermacoccaceae</taxon>
        <taxon>Luteipulveratus</taxon>
    </lineage>
</organism>
<evidence type="ECO:0000313" key="2">
    <source>
        <dbReference type="EMBL" id="AKU16008.1"/>
    </source>
</evidence>
<dbReference type="Proteomes" id="UP000066480">
    <property type="component" value="Chromosome"/>
</dbReference>
<keyword evidence="1" id="KW-1133">Transmembrane helix</keyword>
<keyword evidence="1" id="KW-0812">Transmembrane</keyword>
<keyword evidence="1" id="KW-0472">Membrane</keyword>
<reference evidence="2 3" key="1">
    <citation type="submission" date="2015-03" db="EMBL/GenBank/DDBJ databases">
        <title>Luteipulveratus halotolerans sp. nov., a novel actinobacterium (Dermacoccaceae) from Sarawak, Malaysia.</title>
        <authorList>
            <person name="Juboi H."/>
            <person name="Basik A."/>
            <person name="Shamsul S.S."/>
            <person name="Arnold P."/>
            <person name="Schmitt E.K."/>
            <person name="Sanglier J.-J."/>
            <person name="Yeo T."/>
        </authorList>
    </citation>
    <scope>NUCLEOTIDE SEQUENCE [LARGE SCALE GENOMIC DNA]</scope>
    <source>
        <strain evidence="2 3">MN07-A0370</strain>
    </source>
</reference>
<gene>
    <name evidence="2" type="ORF">VV02_09320</name>
</gene>
<sequence length="128" mass="13379">MQVLQQRAIAVAYWVIAFVLSVLAGVGGAVIARDSAPEFSKEDEGAAATSGARVLFGAMGFAIAGLAVAALFAGAWMLLWIRQRRTQAPTAIGHDDPDHDLADLLVDEDGAFIDEVADPTADEPGART</sequence>
<name>A0A0K1JHE3_9MICO</name>
<dbReference type="RefSeq" id="WP_052591121.1">
    <property type="nucleotide sequence ID" value="NZ_CP011112.1"/>
</dbReference>
<evidence type="ECO:0000256" key="1">
    <source>
        <dbReference type="SAM" id="Phobius"/>
    </source>
</evidence>
<proteinExistence type="predicted"/>
<feature type="transmembrane region" description="Helical" evidence="1">
    <location>
        <begin position="12"/>
        <end position="32"/>
    </location>
</feature>
<accession>A0A0K1JHE3</accession>
<dbReference type="EMBL" id="CP011112">
    <property type="protein sequence ID" value="AKU16008.1"/>
    <property type="molecule type" value="Genomic_DNA"/>
</dbReference>
<protein>
    <submittedName>
        <fullName evidence="2">Uncharacterized protein</fullName>
    </submittedName>
</protein>
<dbReference type="KEGG" id="lmoi:VV02_09320"/>